<dbReference type="CDD" id="cd00118">
    <property type="entry name" value="LysM"/>
    <property type="match status" value="1"/>
</dbReference>
<dbReference type="Proteomes" id="UP000284178">
    <property type="component" value="Unassembled WGS sequence"/>
</dbReference>
<proteinExistence type="predicted"/>
<feature type="domain" description="LysM" evidence="1">
    <location>
        <begin position="222"/>
        <end position="245"/>
    </location>
</feature>
<protein>
    <submittedName>
        <fullName evidence="2">LysM peptidoglycan-binding domain-containing protein</fullName>
    </submittedName>
</protein>
<dbReference type="Pfam" id="PF01476">
    <property type="entry name" value="LysM"/>
    <property type="match status" value="1"/>
</dbReference>
<evidence type="ECO:0000259" key="1">
    <source>
        <dbReference type="Pfam" id="PF01476"/>
    </source>
</evidence>
<reference evidence="2 3" key="1">
    <citation type="submission" date="2018-08" db="EMBL/GenBank/DDBJ databases">
        <title>A genome reference for cultivated species of the human gut microbiota.</title>
        <authorList>
            <person name="Zou Y."/>
            <person name="Xue W."/>
            <person name="Luo G."/>
        </authorList>
    </citation>
    <scope>NUCLEOTIDE SEQUENCE [LARGE SCALE GENOMIC DNA]</scope>
    <source>
        <strain evidence="2 3">AF24-29</strain>
    </source>
</reference>
<accession>A0A412FY21</accession>
<gene>
    <name evidence="2" type="ORF">DWY25_10845</name>
</gene>
<dbReference type="AlphaFoldDB" id="A0A412FY21"/>
<dbReference type="RefSeq" id="WP_117895250.1">
    <property type="nucleotide sequence ID" value="NZ_CABJCV010000013.1"/>
</dbReference>
<dbReference type="InterPro" id="IPR018392">
    <property type="entry name" value="LysM"/>
</dbReference>
<dbReference type="EMBL" id="QRUP01000013">
    <property type="protein sequence ID" value="RGR73054.1"/>
    <property type="molecule type" value="Genomic_DNA"/>
</dbReference>
<evidence type="ECO:0000313" key="2">
    <source>
        <dbReference type="EMBL" id="RGR73054.1"/>
    </source>
</evidence>
<sequence length="258" mass="28777">MKPMKIEKRLELSRPVDQILQCQITNEIQYHTEADGIRALGSLWVKGQAADEQGAYPLNEEITLDVLAPLDKLQDPSQFRIRLHHYDARIESREMIVTIYLNVYGMKEERATSILEVQPEKREPEPSLLPEISQTAAESAELTPPAAEEPADAPIIPASAPVQEKEALAAEGPAVKENTVMDEETNDPAEAAVNEDVGEIEDLFDDAENVIVTSRYMLAQINDTYASIAQRYGVNEKQLIAVNHNKPLEEKTLILLPL</sequence>
<name>A0A412FY21_9FIRM</name>
<keyword evidence="3" id="KW-1185">Reference proteome</keyword>
<dbReference type="GeneID" id="83015893"/>
<comment type="caution">
    <text evidence="2">The sequence shown here is derived from an EMBL/GenBank/DDBJ whole genome shotgun (WGS) entry which is preliminary data.</text>
</comment>
<organism evidence="2 3">
    <name type="scientific">Holdemania filiformis</name>
    <dbReference type="NCBI Taxonomy" id="61171"/>
    <lineage>
        <taxon>Bacteria</taxon>
        <taxon>Bacillati</taxon>
        <taxon>Bacillota</taxon>
        <taxon>Erysipelotrichia</taxon>
        <taxon>Erysipelotrichales</taxon>
        <taxon>Erysipelotrichaceae</taxon>
        <taxon>Holdemania</taxon>
    </lineage>
</organism>
<evidence type="ECO:0000313" key="3">
    <source>
        <dbReference type="Proteomes" id="UP000284178"/>
    </source>
</evidence>